<dbReference type="PANTHER" id="PTHR35471">
    <property type="entry name" value="OS07G0223700 PROTEIN"/>
    <property type="match status" value="1"/>
</dbReference>
<dbReference type="OMA" id="DFFWLAT"/>
<proteinExistence type="predicted"/>
<evidence type="ECO:0000256" key="1">
    <source>
        <dbReference type="SAM" id="Phobius"/>
    </source>
</evidence>
<keyword evidence="3" id="KW-1185">Reference proteome</keyword>
<protein>
    <submittedName>
        <fullName evidence="2">Uncharacterized protein</fullName>
    </submittedName>
</protein>
<keyword evidence="1" id="KW-1133">Transmembrane helix</keyword>
<gene>
    <name evidence="2" type="ORF">MICPUN_55668</name>
</gene>
<dbReference type="PANTHER" id="PTHR35471:SF1">
    <property type="entry name" value="OS07G0223700 PROTEIN"/>
    <property type="match status" value="1"/>
</dbReference>
<accession>C1DZ94</accession>
<feature type="transmembrane region" description="Helical" evidence="1">
    <location>
        <begin position="63"/>
        <end position="80"/>
    </location>
</feature>
<evidence type="ECO:0000313" key="3">
    <source>
        <dbReference type="Proteomes" id="UP000002009"/>
    </source>
</evidence>
<evidence type="ECO:0000313" key="2">
    <source>
        <dbReference type="EMBL" id="ACO61075.1"/>
    </source>
</evidence>
<dbReference type="RefSeq" id="XP_002499817.1">
    <property type="nucleotide sequence ID" value="XM_002499771.1"/>
</dbReference>
<dbReference type="EMBL" id="CP001323">
    <property type="protein sequence ID" value="ACO61075.1"/>
    <property type="molecule type" value="Genomic_DNA"/>
</dbReference>
<name>C1DZ94_MICCC</name>
<reference evidence="2 3" key="1">
    <citation type="journal article" date="2009" name="Science">
        <title>Green evolution and dynamic adaptations revealed by genomes of the marine picoeukaryotes Micromonas.</title>
        <authorList>
            <person name="Worden A.Z."/>
            <person name="Lee J.H."/>
            <person name="Mock T."/>
            <person name="Rouze P."/>
            <person name="Simmons M.P."/>
            <person name="Aerts A.L."/>
            <person name="Allen A.E."/>
            <person name="Cuvelier M.L."/>
            <person name="Derelle E."/>
            <person name="Everett M.V."/>
            <person name="Foulon E."/>
            <person name="Grimwood J."/>
            <person name="Gundlach H."/>
            <person name="Henrissat B."/>
            <person name="Napoli C."/>
            <person name="McDonald S.M."/>
            <person name="Parker M.S."/>
            <person name="Rombauts S."/>
            <person name="Salamov A."/>
            <person name="Von Dassow P."/>
            <person name="Badger J.H."/>
            <person name="Coutinho P.M."/>
            <person name="Demir E."/>
            <person name="Dubchak I."/>
            <person name="Gentemann C."/>
            <person name="Eikrem W."/>
            <person name="Gready J.E."/>
            <person name="John U."/>
            <person name="Lanier W."/>
            <person name="Lindquist E.A."/>
            <person name="Lucas S."/>
            <person name="Mayer K.F."/>
            <person name="Moreau H."/>
            <person name="Not F."/>
            <person name="Otillar R."/>
            <person name="Panaud O."/>
            <person name="Pangilinan J."/>
            <person name="Paulsen I."/>
            <person name="Piegu B."/>
            <person name="Poliakov A."/>
            <person name="Robbens S."/>
            <person name="Schmutz J."/>
            <person name="Toulza E."/>
            <person name="Wyss T."/>
            <person name="Zelensky A."/>
            <person name="Zhou K."/>
            <person name="Armbrust E.V."/>
            <person name="Bhattacharya D."/>
            <person name="Goodenough U.W."/>
            <person name="Van de Peer Y."/>
            <person name="Grigoriev I.V."/>
        </authorList>
    </citation>
    <scope>NUCLEOTIDE SEQUENCE [LARGE SCALE GENOMIC DNA]</scope>
    <source>
        <strain evidence="3">RCC299 / NOUM17</strain>
    </source>
</reference>
<organism evidence="2 3">
    <name type="scientific">Micromonas commoda (strain RCC299 / NOUM17 / CCMP2709)</name>
    <name type="common">Picoplanktonic green alga</name>
    <dbReference type="NCBI Taxonomy" id="296587"/>
    <lineage>
        <taxon>Eukaryota</taxon>
        <taxon>Viridiplantae</taxon>
        <taxon>Chlorophyta</taxon>
        <taxon>Mamiellophyceae</taxon>
        <taxon>Mamiellales</taxon>
        <taxon>Mamiellaceae</taxon>
        <taxon>Micromonas</taxon>
    </lineage>
</organism>
<dbReference type="InParanoid" id="C1DZ94"/>
<dbReference type="AlphaFoldDB" id="C1DZ94"/>
<dbReference type="GeneID" id="8241012"/>
<feature type="transmembrane region" description="Helical" evidence="1">
    <location>
        <begin position="20"/>
        <end position="40"/>
    </location>
</feature>
<dbReference type="KEGG" id="mis:MICPUN_55668"/>
<dbReference type="OrthoDB" id="10408819at2759"/>
<keyword evidence="1" id="KW-0812">Transmembrane</keyword>
<sequence length="164" mass="17844">MLQDVLDLGPARLFGLARLLLSVQVLVGMVGCLAFVYGTIHPGQVACALFGIVAVDLRHGPMLRTYASLLVFLVALDVTWHEFWAERLMRNYTGVREDAEMWWGVMVANTNKICGFAMEMAGAITRGVSLLIWGVLWYGDHLSGVAPIMAGGGGGYASIPESKW</sequence>
<keyword evidence="1" id="KW-0472">Membrane</keyword>
<dbReference type="Proteomes" id="UP000002009">
    <property type="component" value="Chromosome 2"/>
</dbReference>